<dbReference type="PANTHER" id="PTHR47212:SF4">
    <property type="entry name" value="ADHESIN-LIKE PROTEIN, PUTATIVE (DUF3741)-RELATED"/>
    <property type="match status" value="1"/>
</dbReference>
<dbReference type="Pfam" id="PF14309">
    <property type="entry name" value="DUF4378"/>
    <property type="match status" value="1"/>
</dbReference>
<feature type="compositionally biased region" description="Low complexity" evidence="1">
    <location>
        <begin position="645"/>
        <end position="655"/>
    </location>
</feature>
<dbReference type="Pfam" id="PF12552">
    <property type="entry name" value="DUF3741"/>
    <property type="match status" value="1"/>
</dbReference>
<feature type="compositionally biased region" description="Polar residues" evidence="1">
    <location>
        <begin position="559"/>
        <end position="578"/>
    </location>
</feature>
<accession>A0AAW2VM91</accession>
<sequence>MVDPQDDCLQIESEWASKLLVRLYVKTVNSSVHNESFRTILKLRYLTPTFSGAGQPSTHTIVPVPTEKCEDVVDAEESKMAVADVAKTSVKELMEEEMVNEQGSTNQTNDSEMGLEQINSKNGNHMKKNQKRRNRGCIKSTDMDVSELDAAESLMPEKFNQVPEQKPSDNLDLEKIMEELAKINRRKTNCLKHDFHGDLDIPSGQAVAVVEEKLIAAVELLIEQRLSKSKRFREEGNSCCSKEFMDALQTLSLNKDLFLKLLQDPNSVLAKHIQNLEDAQLNKDQTPSSLPASSSSEEMPVNIKSDELSGRKHRNFFRRRSKSLECYPLGGDRDSPNKIVLLKPGPPGAQSPDTDSAFSSTSLQSPMDNKVHNDRSTSQFSFTEIKRKLRHAMGKERQGISPDRIILQLSPKQQNNRSNDKGGIGENFSWSSPNRNHFYTERFNISSPSFKKGEPAGKPKGKGSVMVNETYQYPRVGGSNIYIEAKKHLSEMLKNGEENVEPMTGQLPKSLGRILSFPEFNGSPCRSPRKLGDDIFVTAQMRLSPRGIVKNNVGGVFQENHNNHPSPRRQNLESQPCISSSSSEDKVKSRSSNFSIPQRDNEKCSSETESFHQDTIVPEDKSSSSKAEEIEETTESSPQEEEKIINISSESSDSSVNGDLQKGYTRELDNEENVAEFLKTSPCFKPDLCGEDQILSSPTVSPSRSPVSREVQDSDSVIDKMERPSPVSVLEPLFTDDDISPASSVSQPVQNEIEPRHIHFEEQSSSVNDQGICLRISLEDEESAFEYVEAVLLGSGLNWDEFLLRWLSLDEILDSSLFDEVELFSSRPRHDQKLLFDSANEALKEVCESYFGCFTGISHVNRNTRPVPKGMDLIQEIWRLVEMHLSQCQQPHSLDQLVKRDLARSGKWLNLQSDIELIGLEIEETIFNELVDTVLDFADDASECEFEALQAESQAIEETSL</sequence>
<dbReference type="AlphaFoldDB" id="A0AAW2VM91"/>
<dbReference type="PANTHER" id="PTHR47212">
    <property type="entry name" value="ADHESIN-LIKE PROTEIN, PUTATIVE (DUF3741)-RELATED"/>
    <property type="match status" value="1"/>
</dbReference>
<reference evidence="4" key="2">
    <citation type="journal article" date="2024" name="Plant">
        <title>Genomic evolution and insights into agronomic trait innovations of Sesamum species.</title>
        <authorList>
            <person name="Miao H."/>
            <person name="Wang L."/>
            <person name="Qu L."/>
            <person name="Liu H."/>
            <person name="Sun Y."/>
            <person name="Le M."/>
            <person name="Wang Q."/>
            <person name="Wei S."/>
            <person name="Zheng Y."/>
            <person name="Lin W."/>
            <person name="Duan Y."/>
            <person name="Cao H."/>
            <person name="Xiong S."/>
            <person name="Wang X."/>
            <person name="Wei L."/>
            <person name="Li C."/>
            <person name="Ma Q."/>
            <person name="Ju M."/>
            <person name="Zhao R."/>
            <person name="Li G."/>
            <person name="Mu C."/>
            <person name="Tian Q."/>
            <person name="Mei H."/>
            <person name="Zhang T."/>
            <person name="Gao T."/>
            <person name="Zhang H."/>
        </authorList>
    </citation>
    <scope>NUCLEOTIDE SEQUENCE</scope>
    <source>
        <strain evidence="4">G02</strain>
    </source>
</reference>
<feature type="region of interest" description="Disordered" evidence="1">
    <location>
        <begin position="555"/>
        <end position="661"/>
    </location>
</feature>
<feature type="region of interest" description="Disordered" evidence="1">
    <location>
        <begin position="411"/>
        <end position="431"/>
    </location>
</feature>
<feature type="compositionally biased region" description="Low complexity" evidence="1">
    <location>
        <begin position="696"/>
        <end position="709"/>
    </location>
</feature>
<dbReference type="EMBL" id="JACGWJ010000003">
    <property type="protein sequence ID" value="KAL0428861.1"/>
    <property type="molecule type" value="Genomic_DNA"/>
</dbReference>
<evidence type="ECO:0000313" key="4">
    <source>
        <dbReference type="EMBL" id="KAL0428861.1"/>
    </source>
</evidence>
<feature type="region of interest" description="Disordered" evidence="1">
    <location>
        <begin position="342"/>
        <end position="377"/>
    </location>
</feature>
<reference evidence="4" key="1">
    <citation type="submission" date="2020-06" db="EMBL/GenBank/DDBJ databases">
        <authorList>
            <person name="Li T."/>
            <person name="Hu X."/>
            <person name="Zhang T."/>
            <person name="Song X."/>
            <person name="Zhang H."/>
            <person name="Dai N."/>
            <person name="Sheng W."/>
            <person name="Hou X."/>
            <person name="Wei L."/>
        </authorList>
    </citation>
    <scope>NUCLEOTIDE SEQUENCE</scope>
    <source>
        <strain evidence="4">G02</strain>
        <tissue evidence="4">Leaf</tissue>
    </source>
</reference>
<feature type="region of interest" description="Disordered" evidence="1">
    <location>
        <begin position="279"/>
        <end position="301"/>
    </location>
</feature>
<name>A0AAW2VM91_SESRA</name>
<feature type="region of interest" description="Disordered" evidence="1">
    <location>
        <begin position="694"/>
        <end position="722"/>
    </location>
</feature>
<feature type="compositionally biased region" description="Polar residues" evidence="1">
    <location>
        <begin position="351"/>
        <end position="367"/>
    </location>
</feature>
<gene>
    <name evidence="4" type="ORF">Sradi_0512100</name>
</gene>
<proteinExistence type="predicted"/>
<feature type="domain" description="DUF4378" evidence="3">
    <location>
        <begin position="785"/>
        <end position="932"/>
    </location>
</feature>
<comment type="caution">
    <text evidence="4">The sequence shown here is derived from an EMBL/GenBank/DDBJ whole genome shotgun (WGS) entry which is preliminary data.</text>
</comment>
<evidence type="ECO:0000259" key="3">
    <source>
        <dbReference type="Pfam" id="PF14309"/>
    </source>
</evidence>
<organism evidence="4">
    <name type="scientific">Sesamum radiatum</name>
    <name type="common">Black benniseed</name>
    <dbReference type="NCBI Taxonomy" id="300843"/>
    <lineage>
        <taxon>Eukaryota</taxon>
        <taxon>Viridiplantae</taxon>
        <taxon>Streptophyta</taxon>
        <taxon>Embryophyta</taxon>
        <taxon>Tracheophyta</taxon>
        <taxon>Spermatophyta</taxon>
        <taxon>Magnoliopsida</taxon>
        <taxon>eudicotyledons</taxon>
        <taxon>Gunneridae</taxon>
        <taxon>Pentapetalae</taxon>
        <taxon>asterids</taxon>
        <taxon>lamiids</taxon>
        <taxon>Lamiales</taxon>
        <taxon>Pedaliaceae</taxon>
        <taxon>Sesamum</taxon>
    </lineage>
</organism>
<evidence type="ECO:0000256" key="1">
    <source>
        <dbReference type="SAM" id="MobiDB-lite"/>
    </source>
</evidence>
<dbReference type="InterPro" id="IPR025486">
    <property type="entry name" value="DUF4378"/>
</dbReference>
<protein>
    <submittedName>
        <fullName evidence="4">Protein TRM32</fullName>
    </submittedName>
</protein>
<dbReference type="InterPro" id="IPR022212">
    <property type="entry name" value="DUF3741"/>
</dbReference>
<feature type="domain" description="DUF3741" evidence="2">
    <location>
        <begin position="224"/>
        <end position="267"/>
    </location>
</feature>
<feature type="compositionally biased region" description="Basic and acidic residues" evidence="1">
    <location>
        <begin position="599"/>
        <end position="628"/>
    </location>
</feature>
<feature type="compositionally biased region" description="Low complexity" evidence="1">
    <location>
        <begin position="287"/>
        <end position="296"/>
    </location>
</feature>
<evidence type="ECO:0000259" key="2">
    <source>
        <dbReference type="Pfam" id="PF12552"/>
    </source>
</evidence>